<gene>
    <name evidence="1" type="ORF">P5673_023316</name>
</gene>
<dbReference type="Proteomes" id="UP001249851">
    <property type="component" value="Unassembled WGS sequence"/>
</dbReference>
<proteinExistence type="predicted"/>
<comment type="caution">
    <text evidence="1">The sequence shown here is derived from an EMBL/GenBank/DDBJ whole genome shotgun (WGS) entry which is preliminary data.</text>
</comment>
<keyword evidence="2" id="KW-1185">Reference proteome</keyword>
<dbReference type="AlphaFoldDB" id="A0AAD9UYS3"/>
<organism evidence="1 2">
    <name type="scientific">Acropora cervicornis</name>
    <name type="common">Staghorn coral</name>
    <dbReference type="NCBI Taxonomy" id="6130"/>
    <lineage>
        <taxon>Eukaryota</taxon>
        <taxon>Metazoa</taxon>
        <taxon>Cnidaria</taxon>
        <taxon>Anthozoa</taxon>
        <taxon>Hexacorallia</taxon>
        <taxon>Scleractinia</taxon>
        <taxon>Astrocoeniina</taxon>
        <taxon>Acroporidae</taxon>
        <taxon>Acropora</taxon>
    </lineage>
</organism>
<protein>
    <submittedName>
        <fullName evidence="1">Uncharacterized protein</fullName>
    </submittedName>
</protein>
<evidence type="ECO:0000313" key="1">
    <source>
        <dbReference type="EMBL" id="KAK2554974.1"/>
    </source>
</evidence>
<sequence length="61" mass="7321">MDEERKQKYSFNCFEQKPASETSPWFIIQDALRSDNNSINQSLPSVQVPFQFRYDQPSRQY</sequence>
<dbReference type="EMBL" id="JARQWQ010000065">
    <property type="protein sequence ID" value="KAK2554974.1"/>
    <property type="molecule type" value="Genomic_DNA"/>
</dbReference>
<accession>A0AAD9UYS3</accession>
<evidence type="ECO:0000313" key="2">
    <source>
        <dbReference type="Proteomes" id="UP001249851"/>
    </source>
</evidence>
<reference evidence="1" key="2">
    <citation type="journal article" date="2023" name="Science">
        <title>Genomic signatures of disease resistance in endangered staghorn corals.</title>
        <authorList>
            <person name="Vollmer S.V."/>
            <person name="Selwyn J.D."/>
            <person name="Despard B.A."/>
            <person name="Roesel C.L."/>
        </authorList>
    </citation>
    <scope>NUCLEOTIDE SEQUENCE</scope>
    <source>
        <strain evidence="1">K2</strain>
    </source>
</reference>
<reference evidence="1" key="1">
    <citation type="journal article" date="2023" name="G3 (Bethesda)">
        <title>Whole genome assembly and annotation of the endangered Caribbean coral Acropora cervicornis.</title>
        <authorList>
            <person name="Selwyn J.D."/>
            <person name="Vollmer S.V."/>
        </authorList>
    </citation>
    <scope>NUCLEOTIDE SEQUENCE</scope>
    <source>
        <strain evidence="1">K2</strain>
    </source>
</reference>
<name>A0AAD9UYS3_ACRCE</name>